<evidence type="ECO:0000313" key="2">
    <source>
        <dbReference type="EMBL" id="QHW34168.1"/>
    </source>
</evidence>
<gene>
    <name evidence="2" type="ORF">GZH47_27480</name>
</gene>
<dbReference type="RefSeq" id="WP_162644161.1">
    <property type="nucleotide sequence ID" value="NZ_CP048286.1"/>
</dbReference>
<keyword evidence="3" id="KW-1185">Reference proteome</keyword>
<dbReference type="EMBL" id="CP048286">
    <property type="protein sequence ID" value="QHW34168.1"/>
    <property type="molecule type" value="Genomic_DNA"/>
</dbReference>
<dbReference type="Proteomes" id="UP000479114">
    <property type="component" value="Chromosome"/>
</dbReference>
<dbReference type="InterPro" id="IPR025470">
    <property type="entry name" value="DUF4321"/>
</dbReference>
<dbReference type="KEGG" id="prz:GZH47_27480"/>
<name>A0A6C0P6M2_9BACL</name>
<sequence>MKKNIWVLLLFMLIGLLAGALIARSLTTFPGLSFLTNTTTILWSPSADLLVLSYAFTLRLHLSLLSIAGVAFAIWLYRKL</sequence>
<dbReference type="Pfam" id="PF14209">
    <property type="entry name" value="DUF4321"/>
    <property type="match status" value="1"/>
</dbReference>
<feature type="transmembrane region" description="Helical" evidence="1">
    <location>
        <begin position="49"/>
        <end position="77"/>
    </location>
</feature>
<accession>A0A6C0P6M2</accession>
<keyword evidence="1" id="KW-0812">Transmembrane</keyword>
<organism evidence="2 3">
    <name type="scientific">Paenibacillus rhizovicinus</name>
    <dbReference type="NCBI Taxonomy" id="2704463"/>
    <lineage>
        <taxon>Bacteria</taxon>
        <taxon>Bacillati</taxon>
        <taxon>Bacillota</taxon>
        <taxon>Bacilli</taxon>
        <taxon>Bacillales</taxon>
        <taxon>Paenibacillaceae</taxon>
        <taxon>Paenibacillus</taxon>
    </lineage>
</organism>
<keyword evidence="1" id="KW-1133">Transmembrane helix</keyword>
<keyword evidence="1" id="KW-0472">Membrane</keyword>
<reference evidence="2 3" key="1">
    <citation type="submission" date="2020-02" db="EMBL/GenBank/DDBJ databases">
        <title>Paenibacillus sp. nov., isolated from rhizosphere soil of tomato.</title>
        <authorList>
            <person name="Weon H.-Y."/>
            <person name="Lee S.A."/>
        </authorList>
    </citation>
    <scope>NUCLEOTIDE SEQUENCE [LARGE SCALE GENOMIC DNA]</scope>
    <source>
        <strain evidence="2 3">14171R-81</strain>
    </source>
</reference>
<dbReference type="AlphaFoldDB" id="A0A6C0P6M2"/>
<evidence type="ECO:0000256" key="1">
    <source>
        <dbReference type="SAM" id="Phobius"/>
    </source>
</evidence>
<proteinExistence type="predicted"/>
<evidence type="ECO:0000313" key="3">
    <source>
        <dbReference type="Proteomes" id="UP000479114"/>
    </source>
</evidence>
<protein>
    <submittedName>
        <fullName evidence="2">DUF4321 domain-containing protein</fullName>
    </submittedName>
</protein>